<protein>
    <submittedName>
        <fullName evidence="6">1-acyl-sn-glycerol-3-phosphate acyltransferase</fullName>
        <ecNumber evidence="6">2.3.1.51</ecNumber>
    </submittedName>
</protein>
<dbReference type="KEGG" id="tbn:TBH_C0005"/>
<proteinExistence type="predicted"/>
<evidence type="ECO:0000256" key="3">
    <source>
        <dbReference type="ARBA" id="ARBA00023315"/>
    </source>
</evidence>
<comment type="pathway">
    <text evidence="1">Lipid metabolism.</text>
</comment>
<organism evidence="6 7">
    <name type="scientific">Thiolapillus brandeum</name>
    <dbReference type="NCBI Taxonomy" id="1076588"/>
    <lineage>
        <taxon>Bacteria</taxon>
        <taxon>Pseudomonadati</taxon>
        <taxon>Pseudomonadota</taxon>
        <taxon>Gammaproteobacteria</taxon>
        <taxon>Chromatiales</taxon>
        <taxon>Sedimenticolaceae</taxon>
        <taxon>Thiolapillus</taxon>
    </lineage>
</organism>
<dbReference type="SMART" id="SM00563">
    <property type="entry name" value="PlsC"/>
    <property type="match status" value="1"/>
</dbReference>
<gene>
    <name evidence="6" type="ORF">TBH_C0005</name>
</gene>
<evidence type="ECO:0000313" key="7">
    <source>
        <dbReference type="Proteomes" id="UP000031631"/>
    </source>
</evidence>
<accession>A0A7U6GG12</accession>
<reference evidence="6 7" key="1">
    <citation type="journal article" date="2014" name="PLoS ONE">
        <title>Physiological and genomic features of a novel sulfur-oxidizing gammaproteobacterium belonging to a previously uncultivated symbiotic lineage isolated from a hydrothermal vent.</title>
        <authorList>
            <person name="Nunoura T."/>
            <person name="Takaki Y."/>
            <person name="Kazama H."/>
            <person name="Kakuta J."/>
            <person name="Shimamura S."/>
            <person name="Makita H."/>
            <person name="Hirai M."/>
            <person name="Miyazaki M."/>
            <person name="Takai K."/>
        </authorList>
    </citation>
    <scope>NUCLEOTIDE SEQUENCE [LARGE SCALE GENOMIC DNA]</scope>
    <source>
        <strain evidence="6 7">Hiromi1</strain>
    </source>
</reference>
<dbReference type="GO" id="GO:0003841">
    <property type="term" value="F:1-acylglycerol-3-phosphate O-acyltransferase activity"/>
    <property type="evidence" value="ECO:0007669"/>
    <property type="project" value="UniProtKB-EC"/>
</dbReference>
<evidence type="ECO:0000256" key="2">
    <source>
        <dbReference type="ARBA" id="ARBA00022679"/>
    </source>
</evidence>
<dbReference type="Pfam" id="PF01553">
    <property type="entry name" value="Acyltransferase"/>
    <property type="match status" value="1"/>
</dbReference>
<dbReference type="EC" id="2.3.1.51" evidence="6"/>
<dbReference type="RefSeq" id="WP_041064033.1">
    <property type="nucleotide sequence ID" value="NZ_AP012273.1"/>
</dbReference>
<sequence length="241" mass="26681">MLVTLRSTLYFAAMILSIVLFGLGIVTIGMLLPLTARDRMAAAWGSTNLWLMRVICGLKYRIHGKENLPKDAAIVMCKHQSTWETISLKSILPPAQSWILKQELMRIPVFGWALAAIPNIPIDRKAGRKAVKQIVERGSALLQQGRIIVIFPEGTRTAPGEKRKYGIGGSLLAEKSGYPVIPIAHNAGVFWRRRGLKKYPGTIDVVVGQAFDPAGMKASEITRKIEAWIETEVDKLPTQPE</sequence>
<evidence type="ECO:0000256" key="1">
    <source>
        <dbReference type="ARBA" id="ARBA00005189"/>
    </source>
</evidence>
<keyword evidence="4" id="KW-0812">Transmembrane</keyword>
<dbReference type="PANTHER" id="PTHR10434:SF40">
    <property type="entry name" value="1-ACYL-SN-GLYCEROL-3-PHOSPHATE ACYLTRANSFERASE"/>
    <property type="match status" value="1"/>
</dbReference>
<evidence type="ECO:0000256" key="4">
    <source>
        <dbReference type="SAM" id="Phobius"/>
    </source>
</evidence>
<dbReference type="SUPFAM" id="SSF69593">
    <property type="entry name" value="Glycerol-3-phosphate (1)-acyltransferase"/>
    <property type="match status" value="1"/>
</dbReference>
<feature type="transmembrane region" description="Helical" evidence="4">
    <location>
        <begin position="12"/>
        <end position="32"/>
    </location>
</feature>
<keyword evidence="2 6" id="KW-0808">Transferase</keyword>
<name>A0A7U6GG12_9GAMM</name>
<dbReference type="Proteomes" id="UP000031631">
    <property type="component" value="Chromosome"/>
</dbReference>
<keyword evidence="3 6" id="KW-0012">Acyltransferase</keyword>
<evidence type="ECO:0000259" key="5">
    <source>
        <dbReference type="SMART" id="SM00563"/>
    </source>
</evidence>
<evidence type="ECO:0000313" key="6">
    <source>
        <dbReference type="EMBL" id="BAO42956.1"/>
    </source>
</evidence>
<keyword evidence="4" id="KW-0472">Membrane</keyword>
<dbReference type="GO" id="GO:0006654">
    <property type="term" value="P:phosphatidic acid biosynthetic process"/>
    <property type="evidence" value="ECO:0007669"/>
    <property type="project" value="TreeGrafter"/>
</dbReference>
<dbReference type="CDD" id="cd07989">
    <property type="entry name" value="LPLAT_AGPAT-like"/>
    <property type="match status" value="1"/>
</dbReference>
<feature type="domain" description="Phospholipid/glycerol acyltransferase" evidence="5">
    <location>
        <begin position="73"/>
        <end position="188"/>
    </location>
</feature>
<dbReference type="AlphaFoldDB" id="A0A7U6GG12"/>
<dbReference type="InterPro" id="IPR002123">
    <property type="entry name" value="Plipid/glycerol_acylTrfase"/>
</dbReference>
<keyword evidence="4" id="KW-1133">Transmembrane helix</keyword>
<keyword evidence="7" id="KW-1185">Reference proteome</keyword>
<dbReference type="PANTHER" id="PTHR10434">
    <property type="entry name" value="1-ACYL-SN-GLYCEROL-3-PHOSPHATE ACYLTRANSFERASE"/>
    <property type="match status" value="1"/>
</dbReference>
<dbReference type="EMBL" id="AP012273">
    <property type="protein sequence ID" value="BAO42956.1"/>
    <property type="molecule type" value="Genomic_DNA"/>
</dbReference>